<keyword evidence="6 13" id="KW-0812">Transmembrane</keyword>
<gene>
    <name evidence="15" type="ORF">EYC82_13370</name>
</gene>
<evidence type="ECO:0000256" key="9">
    <source>
        <dbReference type="ARBA" id="ARBA00022989"/>
    </source>
</evidence>
<comment type="subcellular location">
    <subcellularLocation>
        <location evidence="2">Cell inner membrane</location>
        <topology evidence="2">Multi-pass membrane protein</topology>
    </subcellularLocation>
</comment>
<feature type="transmembrane region" description="Helical" evidence="13">
    <location>
        <begin position="44"/>
        <end position="62"/>
    </location>
</feature>
<dbReference type="Proteomes" id="UP001143304">
    <property type="component" value="Unassembled WGS sequence"/>
</dbReference>
<dbReference type="RefSeq" id="WP_279250047.1">
    <property type="nucleotide sequence ID" value="NZ_SHNO01000001.1"/>
</dbReference>
<sequence length="106" mass="11176">MIVEIIEASSPVPIEVFLTFILMLSIFLGFELINKVPATLHTPLMSGANAISGITLVGAVSLVSNTGDPDLSKWLAVGAVALASINVVGGYLVTDRMLAMFKKKES</sequence>
<protein>
    <recommendedName>
        <fullName evidence="3">proton-translocating NAD(P)(+) transhydrogenase</fullName>
        <ecNumber evidence="3">7.1.1.1</ecNumber>
    </recommendedName>
</protein>
<evidence type="ECO:0000256" key="13">
    <source>
        <dbReference type="SAM" id="Phobius"/>
    </source>
</evidence>
<evidence type="ECO:0000256" key="7">
    <source>
        <dbReference type="ARBA" id="ARBA00022857"/>
    </source>
</evidence>
<evidence type="ECO:0000256" key="12">
    <source>
        <dbReference type="ARBA" id="ARBA00048202"/>
    </source>
</evidence>
<feature type="domain" description="NAD(P) transhydrogenase alpha subunit C-terminal" evidence="14">
    <location>
        <begin position="20"/>
        <end position="103"/>
    </location>
</feature>
<accession>A0ABT3T7U7</accession>
<evidence type="ECO:0000256" key="1">
    <source>
        <dbReference type="ARBA" id="ARBA00003943"/>
    </source>
</evidence>
<proteinExistence type="predicted"/>
<keyword evidence="11 13" id="KW-0472">Membrane</keyword>
<evidence type="ECO:0000256" key="5">
    <source>
        <dbReference type="ARBA" id="ARBA00022519"/>
    </source>
</evidence>
<feature type="transmembrane region" description="Helical" evidence="13">
    <location>
        <begin position="12"/>
        <end position="32"/>
    </location>
</feature>
<keyword evidence="10" id="KW-0520">NAD</keyword>
<keyword evidence="16" id="KW-1185">Reference proteome</keyword>
<evidence type="ECO:0000256" key="11">
    <source>
        <dbReference type="ARBA" id="ARBA00023136"/>
    </source>
</evidence>
<evidence type="ECO:0000256" key="4">
    <source>
        <dbReference type="ARBA" id="ARBA00022475"/>
    </source>
</evidence>
<feature type="transmembrane region" description="Helical" evidence="13">
    <location>
        <begin position="74"/>
        <end position="94"/>
    </location>
</feature>
<keyword evidence="4" id="KW-1003">Cell membrane</keyword>
<evidence type="ECO:0000313" key="15">
    <source>
        <dbReference type="EMBL" id="MCX2978351.1"/>
    </source>
</evidence>
<evidence type="ECO:0000256" key="2">
    <source>
        <dbReference type="ARBA" id="ARBA00004429"/>
    </source>
</evidence>
<comment type="function">
    <text evidence="1">The transhydrogenation between NADH and NADP is coupled to respiration and ATP hydrolysis and functions as a proton pump across the membrane.</text>
</comment>
<evidence type="ECO:0000256" key="8">
    <source>
        <dbReference type="ARBA" id="ARBA00022967"/>
    </source>
</evidence>
<dbReference type="PANTHER" id="PTHR10160">
    <property type="entry name" value="NAD(P) TRANSHYDROGENASE"/>
    <property type="match status" value="1"/>
</dbReference>
<evidence type="ECO:0000256" key="10">
    <source>
        <dbReference type="ARBA" id="ARBA00023027"/>
    </source>
</evidence>
<comment type="catalytic activity">
    <reaction evidence="12">
        <text>NAD(+) + NADPH + H(+)(in) = NADH + NADP(+) + H(+)(out)</text>
        <dbReference type="Rhea" id="RHEA:47992"/>
        <dbReference type="ChEBI" id="CHEBI:15378"/>
        <dbReference type="ChEBI" id="CHEBI:57540"/>
        <dbReference type="ChEBI" id="CHEBI:57783"/>
        <dbReference type="ChEBI" id="CHEBI:57945"/>
        <dbReference type="ChEBI" id="CHEBI:58349"/>
        <dbReference type="EC" id="7.1.1.1"/>
    </reaction>
</comment>
<dbReference type="PANTHER" id="PTHR10160:SF19">
    <property type="entry name" value="PROTON-TRANSLOCATING NAD(P)(+) TRANSHYDROGENASE"/>
    <property type="match status" value="1"/>
</dbReference>
<evidence type="ECO:0000256" key="3">
    <source>
        <dbReference type="ARBA" id="ARBA00012943"/>
    </source>
</evidence>
<dbReference type="EMBL" id="SHNO01000001">
    <property type="protein sequence ID" value="MCX2978351.1"/>
    <property type="molecule type" value="Genomic_DNA"/>
</dbReference>
<evidence type="ECO:0000259" key="14">
    <source>
        <dbReference type="Pfam" id="PF12769"/>
    </source>
</evidence>
<evidence type="ECO:0000313" key="16">
    <source>
        <dbReference type="Proteomes" id="UP001143304"/>
    </source>
</evidence>
<evidence type="ECO:0000256" key="6">
    <source>
        <dbReference type="ARBA" id="ARBA00022692"/>
    </source>
</evidence>
<keyword evidence="9 13" id="KW-1133">Transmembrane helix</keyword>
<keyword evidence="8" id="KW-1278">Translocase</keyword>
<keyword evidence="7" id="KW-0521">NADP</keyword>
<keyword evidence="5" id="KW-0997">Cell inner membrane</keyword>
<dbReference type="Pfam" id="PF12769">
    <property type="entry name" value="PNTB_4TM"/>
    <property type="match status" value="1"/>
</dbReference>
<comment type="caution">
    <text evidence="15">The sequence shown here is derived from an EMBL/GenBank/DDBJ whole genome shotgun (WGS) entry which is preliminary data.</text>
</comment>
<organism evidence="15 16">
    <name type="scientific">Candidatus Marimicrobium litorale</name>
    <dbReference type="NCBI Taxonomy" id="2518991"/>
    <lineage>
        <taxon>Bacteria</taxon>
        <taxon>Pseudomonadati</taxon>
        <taxon>Pseudomonadota</taxon>
        <taxon>Gammaproteobacteria</taxon>
        <taxon>Cellvibrionales</taxon>
        <taxon>Halieaceae</taxon>
        <taxon>Marimicrobium</taxon>
    </lineage>
</organism>
<dbReference type="InterPro" id="IPR024605">
    <property type="entry name" value="NADP_transhyd_a_C"/>
</dbReference>
<name>A0ABT3T7U7_9GAMM</name>
<reference evidence="15" key="1">
    <citation type="submission" date="2019-02" db="EMBL/GenBank/DDBJ databases">
        <authorList>
            <person name="Li S.-H."/>
        </authorList>
    </citation>
    <scope>NUCLEOTIDE SEQUENCE</scope>
    <source>
        <strain evidence="15">IMCC11814</strain>
    </source>
</reference>
<dbReference type="EC" id="7.1.1.1" evidence="3"/>